<dbReference type="Gene3D" id="3.40.50.300">
    <property type="entry name" value="P-loop containing nucleotide triphosphate hydrolases"/>
    <property type="match status" value="1"/>
</dbReference>
<dbReference type="SMART" id="SM00028">
    <property type="entry name" value="TPR"/>
    <property type="match status" value="7"/>
</dbReference>
<dbReference type="Pfam" id="PF25000">
    <property type="entry name" value="DUF7779"/>
    <property type="match status" value="1"/>
</dbReference>
<dbReference type="Gene3D" id="1.25.40.10">
    <property type="entry name" value="Tetratricopeptide repeat domain"/>
    <property type="match status" value="3"/>
</dbReference>
<name>A0ABC9SUY4_BACCE</name>
<dbReference type="PANTHER" id="PTHR35205">
    <property type="entry name" value="NB-ARC AND TPR DOMAIN PROTEIN"/>
    <property type="match status" value="1"/>
</dbReference>
<evidence type="ECO:0000256" key="1">
    <source>
        <dbReference type="PROSITE-ProRule" id="PRU00339"/>
    </source>
</evidence>
<dbReference type="InterPro" id="IPR019734">
    <property type="entry name" value="TPR_rpt"/>
</dbReference>
<feature type="repeat" description="TPR" evidence="1">
    <location>
        <begin position="1029"/>
        <end position="1062"/>
    </location>
</feature>
<gene>
    <name evidence="4" type="ORF">IAY_07123</name>
</gene>
<dbReference type="Pfam" id="PF00931">
    <property type="entry name" value="NB-ARC"/>
    <property type="match status" value="1"/>
</dbReference>
<dbReference type="Pfam" id="PF13424">
    <property type="entry name" value="TPR_12"/>
    <property type="match status" value="2"/>
</dbReference>
<sequence length="1120" mass="129663">MNKEMYLQELAGFYGENKVVPFIGAGLSIPFGVPDWGKIIRIIMEKVNKDFHPVIEYELSAKNYWKAFEALMRYGNFTEFDIQQDVCTIIQSSITKNIPVELHNYGDLGKLAFKTFVTTNYDGLLYNFIEGDVQFPVDLSTAQVSSKEFFDELNYKRIWCLHGQMSNPGSIVITKEKYEILYRHSRYLNLFSLLKESNTFLFLGFSFDDLYIQKLFKLNKDIFNKPHYILLENPSNEVIQVFRDTYNLKVLPIKVNSPADYAIEIRDVLNKIAEFPTNKQQINSCQKSHKSDGIINFKERQNSLWGVPYKKNPFFMGRNMELKNLEKALSSQDIAVIQAISGLGGVGKTQLALEFCYQKKEEYDVIYWINAENVSSIIGSYEELASILKLPIKDKQNNSITLETIKQWMQTNSNWLIIFDNLTDEEILRSFLPNVFQGKVIVTTRKSNISSLNSPINLDKFTRDESIQFILDRLHKLDDFAGDAKILAETLDDLPLALEQACAYIIETGISIENYLKRFKKFKDIIIKEGKPIDYDYTIATTWEISFRELKKRNPVALEFISICSFLSPDKIELDLFIKASDNISNIIVNKISSELELDKILALLREFSLIKSHEDSISIHRLVQLVIKNKLDIEQKKVYIEMALNLILDNWNSMRNKESKIAHALTVVQHAQENNFCMEKVTKIINLLGKLLTNLGQFTKAEELLFRSLDIDMSLYNQNHFYVGRDYNNIGVLYTSMGKYKEAEKYFQKSIDIDRLYGIDRIDLLINFASLRYKQGFLNEAAHLYENIMGIIREQEPIAEDEVLPAIYINFSSLLNDLGEYEQAKLYLEEIIDFLESSEIDDKSPLIRAYNNLSLVYESLGELNKAVLNIQKSVKLTKKYLTEDSMEMIECYNNLGLHYYRDFEYNSNTLNPDKNKLILAKKYLRKSLAISEKLVGKGHILQNVTLNNLGMVYEALGENIKAKENYQDGLNILYKNLGNITHSQITTIKYNLGNIIFKLGDYHKGKDLLLDVIEDDRKIYGEKNIEVAKDYKKLGEMYMCQQEYTEAITFFEKAFNIFESTLGPNNYRTLMTLQNLFDALLKNSNYKKAKRIFPKTLEGAKILYGENSNHVRLLKNLTI</sequence>
<feature type="repeat" description="TPR" evidence="1">
    <location>
        <begin position="848"/>
        <end position="881"/>
    </location>
</feature>
<dbReference type="SUPFAM" id="SSF52467">
    <property type="entry name" value="DHS-like NAD/FAD-binding domain"/>
    <property type="match status" value="1"/>
</dbReference>
<dbReference type="InterPro" id="IPR056681">
    <property type="entry name" value="DUF7779"/>
</dbReference>
<evidence type="ECO:0008006" key="6">
    <source>
        <dbReference type="Google" id="ProtNLM"/>
    </source>
</evidence>
<dbReference type="SUPFAM" id="SSF48452">
    <property type="entry name" value="TPR-like"/>
    <property type="match status" value="2"/>
</dbReference>
<comment type="caution">
    <text evidence="4">The sequence shown here is derived from an EMBL/GenBank/DDBJ whole genome shotgun (WGS) entry which is preliminary data.</text>
</comment>
<dbReference type="EMBL" id="AHCJ01000052">
    <property type="protein sequence ID" value="EOQ59756.1"/>
    <property type="molecule type" value="Genomic_DNA"/>
</dbReference>
<dbReference type="RefSeq" id="WP_001031196.1">
    <property type="nucleotide sequence ID" value="NZ_KB976041.1"/>
</dbReference>
<dbReference type="InterPro" id="IPR029035">
    <property type="entry name" value="DHS-like_NAD/FAD-binding_dom"/>
</dbReference>
<evidence type="ECO:0000259" key="2">
    <source>
        <dbReference type="Pfam" id="PF00931"/>
    </source>
</evidence>
<keyword evidence="1" id="KW-0802">TPR repeat</keyword>
<dbReference type="Proteomes" id="UP000014060">
    <property type="component" value="Unassembled WGS sequence"/>
</dbReference>
<dbReference type="Pfam" id="PF13181">
    <property type="entry name" value="TPR_8"/>
    <property type="match status" value="2"/>
</dbReference>
<evidence type="ECO:0000313" key="4">
    <source>
        <dbReference type="EMBL" id="EOQ59756.1"/>
    </source>
</evidence>
<evidence type="ECO:0000259" key="3">
    <source>
        <dbReference type="Pfam" id="PF25000"/>
    </source>
</evidence>
<feature type="domain" description="DUF7779" evidence="3">
    <location>
        <begin position="550"/>
        <end position="636"/>
    </location>
</feature>
<dbReference type="AlphaFoldDB" id="A0ABC9SUY4"/>
<dbReference type="InterPro" id="IPR011990">
    <property type="entry name" value="TPR-like_helical_dom_sf"/>
</dbReference>
<proteinExistence type="predicted"/>
<dbReference type="PANTHER" id="PTHR35205:SF1">
    <property type="entry name" value="ZU5 DOMAIN-CONTAINING PROTEIN"/>
    <property type="match status" value="1"/>
</dbReference>
<reference evidence="4 5" key="1">
    <citation type="submission" date="2013-01" db="EMBL/GenBank/DDBJ databases">
        <title>The Genome Sequence of Bacillus cereus TIAC219.</title>
        <authorList>
            <consortium name="The Broad Institute Genome Sequencing Platform"/>
            <consortium name="The Broad Institute Genome Sequencing Center for Infectious Disease"/>
            <person name="Feldgarden M."/>
            <person name="Van der Auwera G.A."/>
            <person name="Mahillon J."/>
            <person name="Duprez V."/>
            <person name="Timmery S."/>
            <person name="Mattelet C."/>
            <person name="Dierick K."/>
            <person name="Sun M."/>
            <person name="Yu Z."/>
            <person name="Zhu L."/>
            <person name="Hu X."/>
            <person name="Shank E.B."/>
            <person name="Swiecicka I."/>
            <person name="Hansen B.M."/>
            <person name="Andrup L."/>
            <person name="Walker B."/>
            <person name="Young S.K."/>
            <person name="Zeng Q."/>
            <person name="Gargeya S."/>
            <person name="Fitzgerald M."/>
            <person name="Haas B."/>
            <person name="Abouelleil A."/>
            <person name="Alvarado L."/>
            <person name="Arachchi H.M."/>
            <person name="Berlin A.M."/>
            <person name="Chapman S.B."/>
            <person name="Dewar J."/>
            <person name="Goldberg J."/>
            <person name="Griggs A."/>
            <person name="Gujja S."/>
            <person name="Hansen M."/>
            <person name="Howarth C."/>
            <person name="Imamovic A."/>
            <person name="Larimer J."/>
            <person name="McCowan C."/>
            <person name="Murphy C."/>
            <person name="Neiman D."/>
            <person name="Pearson M."/>
            <person name="Priest M."/>
            <person name="Roberts A."/>
            <person name="Saif S."/>
            <person name="Shea T."/>
            <person name="Sisk P."/>
            <person name="Sykes S."/>
            <person name="Wortman J."/>
            <person name="Nusbaum C."/>
            <person name="Birren B."/>
        </authorList>
    </citation>
    <scope>NUCLEOTIDE SEQUENCE [LARGE SCALE GENOMIC DNA]</scope>
    <source>
        <strain evidence="4 5">TIAC219</strain>
    </source>
</reference>
<feature type="domain" description="NB-ARC" evidence="2">
    <location>
        <begin position="322"/>
        <end position="466"/>
    </location>
</feature>
<feature type="repeat" description="TPR" evidence="1">
    <location>
        <begin position="725"/>
        <end position="758"/>
    </location>
</feature>
<protein>
    <recommendedName>
        <fullName evidence="6">NB-ARC domain-containing protein</fullName>
    </recommendedName>
</protein>
<dbReference type="PROSITE" id="PS50293">
    <property type="entry name" value="TPR_REGION"/>
    <property type="match status" value="1"/>
</dbReference>
<accession>A0ABC9SUY4</accession>
<dbReference type="SUPFAM" id="SSF52540">
    <property type="entry name" value="P-loop containing nucleoside triphosphate hydrolases"/>
    <property type="match status" value="1"/>
</dbReference>
<evidence type="ECO:0000313" key="5">
    <source>
        <dbReference type="Proteomes" id="UP000014060"/>
    </source>
</evidence>
<dbReference type="PROSITE" id="PS50005">
    <property type="entry name" value="TPR"/>
    <property type="match status" value="3"/>
</dbReference>
<dbReference type="InterPro" id="IPR027417">
    <property type="entry name" value="P-loop_NTPase"/>
</dbReference>
<dbReference type="Pfam" id="PF13289">
    <property type="entry name" value="SIR2_2"/>
    <property type="match status" value="1"/>
</dbReference>
<dbReference type="InterPro" id="IPR002182">
    <property type="entry name" value="NB-ARC"/>
</dbReference>
<organism evidence="4 5">
    <name type="scientific">Bacillus cereus TIAC219</name>
    <dbReference type="NCBI Taxonomy" id="718222"/>
    <lineage>
        <taxon>Bacteria</taxon>
        <taxon>Bacillati</taxon>
        <taxon>Bacillota</taxon>
        <taxon>Bacilli</taxon>
        <taxon>Bacillales</taxon>
        <taxon>Bacillaceae</taxon>
        <taxon>Bacillus</taxon>
        <taxon>Bacillus cereus group</taxon>
    </lineage>
</organism>